<dbReference type="InterPro" id="IPR013717">
    <property type="entry name" value="PIG-P"/>
</dbReference>
<proteinExistence type="predicted"/>
<feature type="transmembrane region" description="Helical" evidence="5">
    <location>
        <begin position="33"/>
        <end position="54"/>
    </location>
</feature>
<name>A0A4V1J144_9FUNG</name>
<comment type="subcellular location">
    <subcellularLocation>
        <location evidence="1">Membrane</location>
        <topology evidence="1">Multi-pass membrane protein</topology>
    </subcellularLocation>
</comment>
<reference evidence="8" key="1">
    <citation type="journal article" date="2018" name="Nat. Microbiol.">
        <title>Leveraging single-cell genomics to expand the fungal tree of life.</title>
        <authorList>
            <person name="Ahrendt S.R."/>
            <person name="Quandt C.A."/>
            <person name="Ciobanu D."/>
            <person name="Clum A."/>
            <person name="Salamov A."/>
            <person name="Andreopoulos B."/>
            <person name="Cheng J.F."/>
            <person name="Woyke T."/>
            <person name="Pelin A."/>
            <person name="Henrissat B."/>
            <person name="Reynolds N.K."/>
            <person name="Benny G.L."/>
            <person name="Smith M.E."/>
            <person name="James T.Y."/>
            <person name="Grigoriev I.V."/>
        </authorList>
    </citation>
    <scope>NUCLEOTIDE SEQUENCE [LARGE SCALE GENOMIC DNA]</scope>
    <source>
        <strain evidence="8">Benny S71-1</strain>
    </source>
</reference>
<evidence type="ECO:0000256" key="4">
    <source>
        <dbReference type="ARBA" id="ARBA00023136"/>
    </source>
</evidence>
<dbReference type="GO" id="GO:0016020">
    <property type="term" value="C:membrane"/>
    <property type="evidence" value="ECO:0007669"/>
    <property type="project" value="UniProtKB-SubCell"/>
</dbReference>
<gene>
    <name evidence="7" type="ORF">SYNPS1DRAFT_18136</name>
</gene>
<dbReference type="InterPro" id="IPR052263">
    <property type="entry name" value="GPI_Anchor_Biosynth"/>
</dbReference>
<dbReference type="GO" id="GO:0006506">
    <property type="term" value="P:GPI anchor biosynthetic process"/>
    <property type="evidence" value="ECO:0007669"/>
    <property type="project" value="TreeGrafter"/>
</dbReference>
<evidence type="ECO:0000313" key="7">
    <source>
        <dbReference type="EMBL" id="RKP23769.1"/>
    </source>
</evidence>
<protein>
    <submittedName>
        <fullName evidence="7">PIG-P</fullName>
    </submittedName>
</protein>
<dbReference type="OrthoDB" id="690928at2759"/>
<evidence type="ECO:0000256" key="1">
    <source>
        <dbReference type="ARBA" id="ARBA00004141"/>
    </source>
</evidence>
<sequence>VIVLFSLWAYLPDHVLIGAGIAYFPSKHWAVAIPAWTMMLLLFSYLVFIAVNLIRTPPLDAYSTITGK</sequence>
<evidence type="ECO:0000313" key="8">
    <source>
        <dbReference type="Proteomes" id="UP000278143"/>
    </source>
</evidence>
<organism evidence="7 8">
    <name type="scientific">Syncephalis pseudoplumigaleata</name>
    <dbReference type="NCBI Taxonomy" id="1712513"/>
    <lineage>
        <taxon>Eukaryota</taxon>
        <taxon>Fungi</taxon>
        <taxon>Fungi incertae sedis</taxon>
        <taxon>Zoopagomycota</taxon>
        <taxon>Zoopagomycotina</taxon>
        <taxon>Zoopagomycetes</taxon>
        <taxon>Zoopagales</taxon>
        <taxon>Piptocephalidaceae</taxon>
        <taxon>Syncephalis</taxon>
    </lineage>
</organism>
<dbReference type="AlphaFoldDB" id="A0A4V1J144"/>
<evidence type="ECO:0000256" key="3">
    <source>
        <dbReference type="ARBA" id="ARBA00022989"/>
    </source>
</evidence>
<accession>A0A4V1J144</accession>
<evidence type="ECO:0000259" key="6">
    <source>
        <dbReference type="Pfam" id="PF08510"/>
    </source>
</evidence>
<dbReference type="Proteomes" id="UP000278143">
    <property type="component" value="Unassembled WGS sequence"/>
</dbReference>
<dbReference type="PANTHER" id="PTHR46346:SF1">
    <property type="entry name" value="PHOSPHATIDYLINOSITOL N-ACETYLGLUCOSAMINYLTRANSFERASE SUBUNIT P"/>
    <property type="match status" value="1"/>
</dbReference>
<evidence type="ECO:0000256" key="2">
    <source>
        <dbReference type="ARBA" id="ARBA00022692"/>
    </source>
</evidence>
<dbReference type="EMBL" id="KZ990702">
    <property type="protein sequence ID" value="RKP23769.1"/>
    <property type="molecule type" value="Genomic_DNA"/>
</dbReference>
<evidence type="ECO:0000256" key="5">
    <source>
        <dbReference type="SAM" id="Phobius"/>
    </source>
</evidence>
<keyword evidence="2 5" id="KW-0812">Transmembrane</keyword>
<keyword evidence="3 5" id="KW-1133">Transmembrane helix</keyword>
<feature type="domain" description="PIG-P" evidence="6">
    <location>
        <begin position="2"/>
        <end position="66"/>
    </location>
</feature>
<dbReference type="GO" id="GO:0005783">
    <property type="term" value="C:endoplasmic reticulum"/>
    <property type="evidence" value="ECO:0007669"/>
    <property type="project" value="TreeGrafter"/>
</dbReference>
<dbReference type="PANTHER" id="PTHR46346">
    <property type="entry name" value="PHOSPHATIDYLINOSITOL N-ACETYLGLUCOSAMINYLTRANSFERASE SUBUNIT P"/>
    <property type="match status" value="1"/>
</dbReference>
<keyword evidence="8" id="KW-1185">Reference proteome</keyword>
<keyword evidence="4 5" id="KW-0472">Membrane</keyword>
<dbReference type="Pfam" id="PF08510">
    <property type="entry name" value="PIG-P"/>
    <property type="match status" value="1"/>
</dbReference>
<feature type="non-terminal residue" evidence="7">
    <location>
        <position position="1"/>
    </location>
</feature>